<feature type="non-terminal residue" evidence="1">
    <location>
        <position position="1"/>
    </location>
</feature>
<reference evidence="1 2" key="1">
    <citation type="submission" date="2017-12" db="EMBL/GenBank/DDBJ databases">
        <title>High-resolution comparative analysis of great ape genomes.</title>
        <authorList>
            <person name="Pollen A."/>
            <person name="Hastie A."/>
            <person name="Hormozdiari F."/>
            <person name="Dougherty M."/>
            <person name="Liu R."/>
            <person name="Chaisson M."/>
            <person name="Hoppe E."/>
            <person name="Hill C."/>
            <person name="Pang A."/>
            <person name="Hillier L."/>
            <person name="Baker C."/>
            <person name="Armstrong J."/>
            <person name="Shendure J."/>
            <person name="Paten B."/>
            <person name="Wilson R."/>
            <person name="Chao H."/>
            <person name="Schneider V."/>
            <person name="Ventura M."/>
            <person name="Kronenberg Z."/>
            <person name="Murali S."/>
            <person name="Gordon D."/>
            <person name="Cantsilieris S."/>
            <person name="Munson K."/>
            <person name="Nelson B."/>
            <person name="Raja A."/>
            <person name="Underwood J."/>
            <person name="Diekhans M."/>
            <person name="Fiddes I."/>
            <person name="Haussler D."/>
            <person name="Eichler E."/>
        </authorList>
    </citation>
    <scope>NUCLEOTIDE SEQUENCE [LARGE SCALE GENOMIC DNA]</scope>
    <source>
        <strain evidence="1">Yerkes chimp pedigree #C0471</strain>
    </source>
</reference>
<evidence type="ECO:0000313" key="1">
    <source>
        <dbReference type="EMBL" id="PNI42024.1"/>
    </source>
</evidence>
<evidence type="ECO:0000313" key="2">
    <source>
        <dbReference type="Proteomes" id="UP000236370"/>
    </source>
</evidence>
<proteinExistence type="predicted"/>
<dbReference type="Proteomes" id="UP000236370">
    <property type="component" value="Unassembled WGS sequence"/>
</dbReference>
<gene>
    <name evidence="1" type="ORF">CK820_G0033035</name>
</gene>
<name>A0A2J8L434_PANTR</name>
<dbReference type="AlphaFoldDB" id="A0A2J8L434"/>
<accession>A0A2J8L434</accession>
<protein>
    <submittedName>
        <fullName evidence="1">PEX1 isoform 9</fullName>
    </submittedName>
</protein>
<sequence length="177" mass="20678">KKIRSDHSEEDEKACVLQVVWNGLEELNNAIKYTKNVEVLHLGKVWIPDDLRKRLNIEMHAVVRITPVEVTPKIPRSLKLQPRENLPKDISEEDIKTVFYSWLQQSTTTMLPLVISEEEFIKLETKDGLKEFSLSIVHSWEKEKDKNIFLLSPNLLQKTTIQRSEFTRRILLGAHHS</sequence>
<comment type="caution">
    <text evidence="1">The sequence shown here is derived from an EMBL/GenBank/DDBJ whole genome shotgun (WGS) entry which is preliminary data.</text>
</comment>
<organism evidence="1 2">
    <name type="scientific">Pan troglodytes</name>
    <name type="common">Chimpanzee</name>
    <dbReference type="NCBI Taxonomy" id="9598"/>
    <lineage>
        <taxon>Eukaryota</taxon>
        <taxon>Metazoa</taxon>
        <taxon>Chordata</taxon>
        <taxon>Craniata</taxon>
        <taxon>Vertebrata</taxon>
        <taxon>Euteleostomi</taxon>
        <taxon>Mammalia</taxon>
        <taxon>Eutheria</taxon>
        <taxon>Euarchontoglires</taxon>
        <taxon>Primates</taxon>
        <taxon>Haplorrhini</taxon>
        <taxon>Catarrhini</taxon>
        <taxon>Hominidae</taxon>
        <taxon>Pan</taxon>
    </lineage>
</organism>
<dbReference type="EMBL" id="NBAG03000313">
    <property type="protein sequence ID" value="PNI42024.1"/>
    <property type="molecule type" value="Genomic_DNA"/>
</dbReference>